<evidence type="ECO:0000256" key="32">
    <source>
        <dbReference type="ARBA" id="ARBA00049070"/>
    </source>
</evidence>
<evidence type="ECO:0000256" key="18">
    <source>
        <dbReference type="ARBA" id="ARBA00032297"/>
    </source>
</evidence>
<comment type="catalytic activity">
    <reaction evidence="29">
        <text>20-hydroxy-leukotriene B4 + NADP(+) = 12-oxo-20-hydroxy-leukotriene B4 + NADPH + H(+)</text>
        <dbReference type="Rhea" id="RHEA:51208"/>
        <dbReference type="ChEBI" id="CHEBI:15378"/>
        <dbReference type="ChEBI" id="CHEBI:57460"/>
        <dbReference type="ChEBI" id="CHEBI:57783"/>
        <dbReference type="ChEBI" id="CHEBI:58349"/>
        <dbReference type="ChEBI" id="CHEBI:133346"/>
    </reaction>
    <physiologicalReaction direction="left-to-right" evidence="29">
        <dbReference type="Rhea" id="RHEA:51209"/>
    </physiologicalReaction>
</comment>
<evidence type="ECO:0000256" key="34">
    <source>
        <dbReference type="ARBA" id="ARBA00049368"/>
    </source>
</evidence>
<dbReference type="GO" id="GO:0047522">
    <property type="term" value="F:15-oxoprostaglandin 13-reductase [NAD(P)+] activity"/>
    <property type="evidence" value="ECO:0007669"/>
    <property type="project" value="UniProtKB-EC"/>
</dbReference>
<comment type="catalytic activity">
    <reaction evidence="21">
        <text>decanal + NADP(+) = (2E)-decenal + NADPH + H(+)</text>
        <dbReference type="Rhea" id="RHEA:50612"/>
        <dbReference type="ChEBI" id="CHEBI:15378"/>
        <dbReference type="ChEBI" id="CHEBI:31457"/>
        <dbReference type="ChEBI" id="CHEBI:57783"/>
        <dbReference type="ChEBI" id="CHEBI:58349"/>
        <dbReference type="ChEBI" id="CHEBI:133455"/>
    </reaction>
    <physiologicalReaction direction="right-to-left" evidence="21">
        <dbReference type="Rhea" id="RHEA:50614"/>
    </physiologicalReaction>
</comment>
<evidence type="ECO:0000256" key="13">
    <source>
        <dbReference type="ARBA" id="ARBA00023002"/>
    </source>
</evidence>
<comment type="subcellular location">
    <subcellularLocation>
        <location evidence="1">Cytoplasm</location>
    </subcellularLocation>
</comment>
<dbReference type="FunFam" id="3.40.50.720:FF:000121">
    <property type="entry name" value="Prostaglandin reductase 2"/>
    <property type="match status" value="1"/>
</dbReference>
<dbReference type="Gene3D" id="3.40.50.720">
    <property type="entry name" value="NAD(P)-binding Rossmann-like Domain"/>
    <property type="match status" value="1"/>
</dbReference>
<evidence type="ECO:0000256" key="29">
    <source>
        <dbReference type="ARBA" id="ARBA00048591"/>
    </source>
</evidence>
<dbReference type="AlphaFoldDB" id="A0A9P0HFY7"/>
<dbReference type="EC" id="1.3.1.74" evidence="5"/>
<dbReference type="SUPFAM" id="SSF51735">
    <property type="entry name" value="NAD(P)-binding Rossmann-fold domains"/>
    <property type="match status" value="1"/>
</dbReference>
<evidence type="ECO:0000256" key="33">
    <source>
        <dbReference type="ARBA" id="ARBA00049179"/>
    </source>
</evidence>
<dbReference type="PANTHER" id="PTHR43205:SF7">
    <property type="entry name" value="PROSTAGLANDIN REDUCTASE 1"/>
    <property type="match status" value="1"/>
</dbReference>
<evidence type="ECO:0000256" key="31">
    <source>
        <dbReference type="ARBA" id="ARBA00049068"/>
    </source>
</evidence>
<dbReference type="InterPro" id="IPR011032">
    <property type="entry name" value="GroES-like_sf"/>
</dbReference>
<accession>A0A9P0HFY7</accession>
<dbReference type="EC" id="1.3.1.48" evidence="4"/>
<evidence type="ECO:0000256" key="1">
    <source>
        <dbReference type="ARBA" id="ARBA00004496"/>
    </source>
</evidence>
<comment type="catalytic activity">
    <reaction evidence="22">
        <text>pentan-2-one + NADP(+) = (E)-pent-3-en-2-one + NADPH + H(+)</text>
        <dbReference type="Rhea" id="RHEA:50788"/>
        <dbReference type="ChEBI" id="CHEBI:15378"/>
        <dbReference type="ChEBI" id="CHEBI:16472"/>
        <dbReference type="ChEBI" id="CHEBI:57783"/>
        <dbReference type="ChEBI" id="CHEBI:58349"/>
        <dbReference type="ChEBI" id="CHEBI:145276"/>
    </reaction>
    <physiologicalReaction direction="right-to-left" evidence="22">
        <dbReference type="Rhea" id="RHEA:50790"/>
    </physiologicalReaction>
</comment>
<dbReference type="InterPro" id="IPR014190">
    <property type="entry name" value="PTGR1"/>
</dbReference>
<comment type="catalytic activity">
    <reaction evidence="20">
        <text>octanal + NADP(+) = (2E)-octenal + NADPH + H(+)</text>
        <dbReference type="Rhea" id="RHEA:50780"/>
        <dbReference type="ChEBI" id="CHEBI:15378"/>
        <dbReference type="ChEBI" id="CHEBI:17935"/>
        <dbReference type="ChEBI" id="CHEBI:57783"/>
        <dbReference type="ChEBI" id="CHEBI:58349"/>
        <dbReference type="ChEBI" id="CHEBI:61748"/>
    </reaction>
    <physiologicalReaction direction="right-to-left" evidence="20">
        <dbReference type="Rhea" id="RHEA:50782"/>
    </physiologicalReaction>
</comment>
<evidence type="ECO:0000256" key="2">
    <source>
        <dbReference type="ARBA" id="ARBA00010460"/>
    </source>
</evidence>
<evidence type="ECO:0000256" key="10">
    <source>
        <dbReference type="ARBA" id="ARBA00022832"/>
    </source>
</evidence>
<keyword evidence="7" id="KW-0963">Cytoplasm</keyword>
<keyword evidence="8" id="KW-0644">Prostaglandin metabolism</keyword>
<sequence>MKCSRFIFQKRFEGLPKKSDFKLVEEKLPQMKDGDVLFEALYLSVDPYFRFRCKSLPTGITMIGSQVARVVESRHADYKVGDNVVGDFGWRTKTIVNPDTVKGPFDNISKPYVLPDFGFVPLSTALGVLGVNGNTAWFGFWEILNPKPHETLVVTTAAGAVGSLVVQYGKMLGMNVIGFTGSDKKVKWLKDELKINHVFNYKTTDIEEALNLAAPNGVDCYFDNVGGNMSSIIYKSMNKFGRVSVCGSISSYNEDIEKPNLAPAVQETILVKELKLEGFIVLRWLDRWFQGIQRNLELIKEGKIVYKEAVFKGFDKMDETFIGLFKGDNFGKAVVEV</sequence>
<organism evidence="36 37">
    <name type="scientific">Nezara viridula</name>
    <name type="common">Southern green stink bug</name>
    <name type="synonym">Cimex viridulus</name>
    <dbReference type="NCBI Taxonomy" id="85310"/>
    <lineage>
        <taxon>Eukaryota</taxon>
        <taxon>Metazoa</taxon>
        <taxon>Ecdysozoa</taxon>
        <taxon>Arthropoda</taxon>
        <taxon>Hexapoda</taxon>
        <taxon>Insecta</taxon>
        <taxon>Pterygota</taxon>
        <taxon>Neoptera</taxon>
        <taxon>Paraneoptera</taxon>
        <taxon>Hemiptera</taxon>
        <taxon>Heteroptera</taxon>
        <taxon>Panheteroptera</taxon>
        <taxon>Pentatomomorpha</taxon>
        <taxon>Pentatomoidea</taxon>
        <taxon>Pentatomidae</taxon>
        <taxon>Pentatominae</taxon>
        <taxon>Nezara</taxon>
    </lineage>
</organism>
<evidence type="ECO:0000256" key="23">
    <source>
        <dbReference type="ARBA" id="ARBA00047871"/>
    </source>
</evidence>
<evidence type="ECO:0000256" key="25">
    <source>
        <dbReference type="ARBA" id="ARBA00047903"/>
    </source>
</evidence>
<evidence type="ECO:0000256" key="5">
    <source>
        <dbReference type="ARBA" id="ARBA00012410"/>
    </source>
</evidence>
<dbReference type="GO" id="GO:0032440">
    <property type="term" value="F:2-alkenal reductase [NAD(P)H] activity"/>
    <property type="evidence" value="ECO:0007669"/>
    <property type="project" value="UniProtKB-EC"/>
</dbReference>
<evidence type="ECO:0000256" key="26">
    <source>
        <dbReference type="ARBA" id="ARBA00048066"/>
    </source>
</evidence>
<evidence type="ECO:0000256" key="24">
    <source>
        <dbReference type="ARBA" id="ARBA00047878"/>
    </source>
</evidence>
<dbReference type="OrthoDB" id="809632at2759"/>
<dbReference type="SMART" id="SM00829">
    <property type="entry name" value="PKS_ER"/>
    <property type="match status" value="1"/>
</dbReference>
<evidence type="ECO:0000256" key="28">
    <source>
        <dbReference type="ARBA" id="ARBA00048387"/>
    </source>
</evidence>
<evidence type="ECO:0000256" key="12">
    <source>
        <dbReference type="ARBA" id="ARBA00022990"/>
    </source>
</evidence>
<dbReference type="EMBL" id="OV725081">
    <property type="protein sequence ID" value="CAH1401354.1"/>
    <property type="molecule type" value="Genomic_DNA"/>
</dbReference>
<dbReference type="InterPro" id="IPR036291">
    <property type="entry name" value="NAD(P)-bd_dom_sf"/>
</dbReference>
<evidence type="ECO:0000256" key="19">
    <source>
        <dbReference type="ARBA" id="ARBA00033119"/>
    </source>
</evidence>
<name>A0A9P0HFY7_NEZVI</name>
<evidence type="ECO:0000313" key="37">
    <source>
        <dbReference type="Proteomes" id="UP001152798"/>
    </source>
</evidence>
<comment type="catalytic activity">
    <reaction evidence="31">
        <text>(5S,12S)-dihydroxy-(6E,10E,12E,14Z)-eicosatetraenoate + NADP(+) = 12-oxo-(5S)-hydroxy-(6E,8E,10E,14Z)-eicosatetraenoate + NADPH + H(+)</text>
        <dbReference type="Rhea" id="RHEA:51212"/>
        <dbReference type="ChEBI" id="CHEBI:15378"/>
        <dbReference type="ChEBI" id="CHEBI:57783"/>
        <dbReference type="ChEBI" id="CHEBI:58349"/>
        <dbReference type="ChEBI" id="CHEBI:133974"/>
        <dbReference type="ChEBI" id="CHEBI:133975"/>
    </reaction>
    <physiologicalReaction direction="left-to-right" evidence="31">
        <dbReference type="Rhea" id="RHEA:51213"/>
    </physiologicalReaction>
</comment>
<evidence type="ECO:0000256" key="27">
    <source>
        <dbReference type="ARBA" id="ARBA00048290"/>
    </source>
</evidence>
<dbReference type="Pfam" id="PF16884">
    <property type="entry name" value="ADH_N_2"/>
    <property type="match status" value="1"/>
</dbReference>
<dbReference type="PANTHER" id="PTHR43205">
    <property type="entry name" value="PROSTAGLANDIN REDUCTASE"/>
    <property type="match status" value="1"/>
</dbReference>
<keyword evidence="10" id="KW-0276">Fatty acid metabolism</keyword>
<keyword evidence="9" id="KW-0597">Phosphoprotein</keyword>
<keyword evidence="15" id="KW-0379">Hydroxylation</keyword>
<dbReference type="CDD" id="cd08294">
    <property type="entry name" value="leukotriene_B4_DH_like"/>
    <property type="match status" value="1"/>
</dbReference>
<dbReference type="Pfam" id="PF00107">
    <property type="entry name" value="ADH_zinc_N"/>
    <property type="match status" value="1"/>
</dbReference>
<dbReference type="InterPro" id="IPR020843">
    <property type="entry name" value="ER"/>
</dbReference>
<dbReference type="GO" id="GO:0006693">
    <property type="term" value="P:prostaglandin metabolic process"/>
    <property type="evidence" value="ECO:0007669"/>
    <property type="project" value="UniProtKB-KW"/>
</dbReference>
<protein>
    <recommendedName>
        <fullName evidence="6">Prostaglandin reductase 1</fullName>
        <ecNumber evidence="4">1.3.1.48</ecNumber>
        <ecNumber evidence="5">1.3.1.74</ecNumber>
    </recommendedName>
    <alternativeName>
        <fullName evidence="19">15-oxoprostaglandin 13-reductase</fullName>
    </alternativeName>
    <alternativeName>
        <fullName evidence="17">Dithiolethione-inducible gene 1 protein</fullName>
    </alternativeName>
    <alternativeName>
        <fullName evidence="16">Leukotriene B4 12-hydroxydehydrogenase</fullName>
    </alternativeName>
    <alternativeName>
        <fullName evidence="18">NAD(P)H-dependent alkenal/one oxidoreductase</fullName>
    </alternativeName>
</protein>
<dbReference type="Gene3D" id="3.90.180.10">
    <property type="entry name" value="Medium-chain alcohol dehydrogenases, catalytic domain"/>
    <property type="match status" value="1"/>
</dbReference>
<dbReference type="Proteomes" id="UP001152798">
    <property type="component" value="Chromosome 5"/>
</dbReference>
<comment type="catalytic activity">
    <reaction evidence="33">
        <text>an n-alkanal + NADP(+) = an alk-2-enal + NADPH + H(+)</text>
        <dbReference type="Rhea" id="RHEA:13737"/>
        <dbReference type="ChEBI" id="CHEBI:12834"/>
        <dbReference type="ChEBI" id="CHEBI:13757"/>
        <dbReference type="ChEBI" id="CHEBI:15378"/>
        <dbReference type="ChEBI" id="CHEBI:57783"/>
        <dbReference type="ChEBI" id="CHEBI:58349"/>
        <dbReference type="EC" id="1.3.1.74"/>
    </reaction>
    <physiologicalReaction direction="right-to-left" evidence="33">
        <dbReference type="Rhea" id="RHEA:13739"/>
    </physiologicalReaction>
</comment>
<comment type="catalytic activity">
    <reaction evidence="34">
        <text>hexanal + NADP(+) = (E)-hex-2-enal + NADPH + H(+)</text>
        <dbReference type="Rhea" id="RHEA:50776"/>
        <dbReference type="ChEBI" id="CHEBI:15378"/>
        <dbReference type="ChEBI" id="CHEBI:28913"/>
        <dbReference type="ChEBI" id="CHEBI:57783"/>
        <dbReference type="ChEBI" id="CHEBI:58349"/>
        <dbReference type="ChEBI" id="CHEBI:88528"/>
    </reaction>
    <physiologicalReaction direction="right-to-left" evidence="34">
        <dbReference type="Rhea" id="RHEA:50778"/>
    </physiologicalReaction>
</comment>
<evidence type="ECO:0000256" key="6">
    <source>
        <dbReference type="ARBA" id="ARBA00020651"/>
    </source>
</evidence>
<comment type="catalytic activity">
    <reaction evidence="23">
        <text>leukotriene B4 + NADP(+) = 12-oxo-leukotriene B4 + NADPH + H(+)</text>
        <dbReference type="Rhea" id="RHEA:50608"/>
        <dbReference type="ChEBI" id="CHEBI:15378"/>
        <dbReference type="ChEBI" id="CHEBI:57461"/>
        <dbReference type="ChEBI" id="CHEBI:57783"/>
        <dbReference type="ChEBI" id="CHEBI:58349"/>
        <dbReference type="ChEBI" id="CHEBI:133309"/>
    </reaction>
    <physiologicalReaction direction="left-to-right" evidence="23">
        <dbReference type="Rhea" id="RHEA:50609"/>
    </physiologicalReaction>
</comment>
<dbReference type="InterPro" id="IPR013149">
    <property type="entry name" value="ADH-like_C"/>
</dbReference>
<keyword evidence="13" id="KW-0560">Oxidoreductase</keyword>
<gene>
    <name evidence="36" type="ORF">NEZAVI_LOCUS10389</name>
</gene>
<comment type="catalytic activity">
    <reaction evidence="24">
        <text>13,14-dihydro-15-oxo-prostaglandin F1alpha + NADP(+) = 15-oxoprostaglandin F1alpha + NADPH + H(+)</text>
        <dbReference type="Rhea" id="RHEA:50592"/>
        <dbReference type="ChEBI" id="CHEBI:15378"/>
        <dbReference type="ChEBI" id="CHEBI:57783"/>
        <dbReference type="ChEBI" id="CHEBI:58349"/>
        <dbReference type="ChEBI" id="CHEBI:79072"/>
        <dbReference type="ChEBI" id="CHEBI:133411"/>
    </reaction>
    <physiologicalReaction direction="right-to-left" evidence="24">
        <dbReference type="Rhea" id="RHEA:50594"/>
    </physiologicalReaction>
</comment>
<evidence type="ECO:0000256" key="16">
    <source>
        <dbReference type="ARBA" id="ARBA00031851"/>
    </source>
</evidence>
<feature type="domain" description="Enoyl reductase (ER)" evidence="35">
    <location>
        <begin position="14"/>
        <end position="335"/>
    </location>
</feature>
<evidence type="ECO:0000256" key="8">
    <source>
        <dbReference type="ARBA" id="ARBA00022501"/>
    </source>
</evidence>
<evidence type="ECO:0000256" key="11">
    <source>
        <dbReference type="ARBA" id="ARBA00022857"/>
    </source>
</evidence>
<comment type="subunit">
    <text evidence="3">Monomer or homodimer.</text>
</comment>
<dbReference type="SUPFAM" id="SSF50129">
    <property type="entry name" value="GroES-like"/>
    <property type="match status" value="1"/>
</dbReference>
<evidence type="ECO:0000256" key="22">
    <source>
        <dbReference type="ARBA" id="ARBA00047742"/>
    </source>
</evidence>
<comment type="catalytic activity">
    <reaction evidence="25">
        <text>dodecanal + NADP(+) = (2E)-dodecenal + NADPH + H(+)</text>
        <dbReference type="Rhea" id="RHEA:50784"/>
        <dbReference type="ChEBI" id="CHEBI:15378"/>
        <dbReference type="ChEBI" id="CHEBI:27836"/>
        <dbReference type="ChEBI" id="CHEBI:57783"/>
        <dbReference type="ChEBI" id="CHEBI:58349"/>
        <dbReference type="ChEBI" id="CHEBI:133741"/>
    </reaction>
    <physiologicalReaction direction="right-to-left" evidence="25">
        <dbReference type="Rhea" id="RHEA:50786"/>
    </physiologicalReaction>
</comment>
<proteinExistence type="inferred from homology"/>
<evidence type="ECO:0000259" key="35">
    <source>
        <dbReference type="SMART" id="SM00829"/>
    </source>
</evidence>
<evidence type="ECO:0000256" key="30">
    <source>
        <dbReference type="ARBA" id="ARBA00048953"/>
    </source>
</evidence>
<keyword evidence="11" id="KW-0521">NADP</keyword>
<evidence type="ECO:0000256" key="7">
    <source>
        <dbReference type="ARBA" id="ARBA00022490"/>
    </source>
</evidence>
<evidence type="ECO:0000256" key="21">
    <source>
        <dbReference type="ARBA" id="ARBA00047617"/>
    </source>
</evidence>
<evidence type="ECO:0000256" key="17">
    <source>
        <dbReference type="ARBA" id="ARBA00032255"/>
    </source>
</evidence>
<keyword evidence="37" id="KW-1185">Reference proteome</keyword>
<evidence type="ECO:0000256" key="3">
    <source>
        <dbReference type="ARBA" id="ARBA00011852"/>
    </source>
</evidence>
<dbReference type="InterPro" id="IPR045010">
    <property type="entry name" value="MDR_fam"/>
</dbReference>
<evidence type="ECO:0000256" key="20">
    <source>
        <dbReference type="ARBA" id="ARBA00047461"/>
    </source>
</evidence>
<evidence type="ECO:0000313" key="36">
    <source>
        <dbReference type="EMBL" id="CAH1401354.1"/>
    </source>
</evidence>
<comment type="catalytic activity">
    <reaction evidence="28">
        <text>4-hydroxynonanal + NADP(+) = (E)-4-hydroxynon-2-enal + NADPH + H(+)</text>
        <dbReference type="Rhea" id="RHEA:64736"/>
        <dbReference type="ChEBI" id="CHEBI:15378"/>
        <dbReference type="ChEBI" id="CHEBI:57783"/>
        <dbReference type="ChEBI" id="CHEBI:58349"/>
        <dbReference type="ChEBI" id="CHEBI:58968"/>
        <dbReference type="ChEBI" id="CHEBI:156112"/>
    </reaction>
    <physiologicalReaction direction="right-to-left" evidence="28">
        <dbReference type="Rhea" id="RHEA:64738"/>
    </physiologicalReaction>
</comment>
<comment type="similarity">
    <text evidence="2">Belongs to the NADP-dependent oxidoreductase L4BD family.</text>
</comment>
<comment type="catalytic activity">
    <reaction evidence="27">
        <text>13,14-dihydro-15-oxo-PGF2alpha + NADP(+) = 15-oxoprostaglandin F2alpha + NADPH + H(+)</text>
        <dbReference type="Rhea" id="RHEA:50588"/>
        <dbReference type="ChEBI" id="CHEBI:15378"/>
        <dbReference type="ChEBI" id="CHEBI:57783"/>
        <dbReference type="ChEBI" id="CHEBI:58349"/>
        <dbReference type="ChEBI" id="CHEBI:133374"/>
        <dbReference type="ChEBI" id="CHEBI:133409"/>
    </reaction>
    <physiologicalReaction direction="right-to-left" evidence="27">
        <dbReference type="Rhea" id="RHEA:50590"/>
    </physiologicalReaction>
</comment>
<dbReference type="GO" id="GO:0005737">
    <property type="term" value="C:cytoplasm"/>
    <property type="evidence" value="ECO:0007669"/>
    <property type="project" value="UniProtKB-SubCell"/>
</dbReference>
<reference evidence="36" key="1">
    <citation type="submission" date="2022-01" db="EMBL/GenBank/DDBJ databases">
        <authorList>
            <person name="King R."/>
        </authorList>
    </citation>
    <scope>NUCLEOTIDE SEQUENCE</scope>
</reference>
<comment type="catalytic activity">
    <reaction evidence="26">
        <text>nonan-2-one + NADP(+) = (3E)-nonen-2-one + NADPH + H(+)</text>
        <dbReference type="Rhea" id="RHEA:50616"/>
        <dbReference type="ChEBI" id="CHEBI:15378"/>
        <dbReference type="ChEBI" id="CHEBI:57783"/>
        <dbReference type="ChEBI" id="CHEBI:58349"/>
        <dbReference type="ChEBI" id="CHEBI:77927"/>
        <dbReference type="ChEBI" id="CHEBI:133457"/>
    </reaction>
    <physiologicalReaction direction="right-to-left" evidence="26">
        <dbReference type="Rhea" id="RHEA:50618"/>
    </physiologicalReaction>
</comment>
<dbReference type="InterPro" id="IPR041694">
    <property type="entry name" value="ADH_N_2"/>
</dbReference>
<keyword evidence="12" id="KW-0007">Acetylation</keyword>
<evidence type="ECO:0000256" key="9">
    <source>
        <dbReference type="ARBA" id="ARBA00022553"/>
    </source>
</evidence>
<evidence type="ECO:0000256" key="14">
    <source>
        <dbReference type="ARBA" id="ARBA00023098"/>
    </source>
</evidence>
<comment type="catalytic activity">
    <reaction evidence="30">
        <text>6-trans-leukotriene B4 + NADP(+) = 12-oxo-(5S)-hydroxy-(6E,8E,10E,14Z)-eicosatetraenoate + NADPH + H(+)</text>
        <dbReference type="Rhea" id="RHEA:51204"/>
        <dbReference type="ChEBI" id="CHEBI:15378"/>
        <dbReference type="ChEBI" id="CHEBI:57783"/>
        <dbReference type="ChEBI" id="CHEBI:58349"/>
        <dbReference type="ChEBI" id="CHEBI:90723"/>
        <dbReference type="ChEBI" id="CHEBI:133974"/>
    </reaction>
    <physiologicalReaction direction="left-to-right" evidence="30">
        <dbReference type="Rhea" id="RHEA:51205"/>
    </physiologicalReaction>
</comment>
<evidence type="ECO:0000256" key="15">
    <source>
        <dbReference type="ARBA" id="ARBA00023278"/>
    </source>
</evidence>
<keyword evidence="14" id="KW-0443">Lipid metabolism</keyword>
<evidence type="ECO:0000256" key="4">
    <source>
        <dbReference type="ARBA" id="ARBA00011981"/>
    </source>
</evidence>
<comment type="catalytic activity">
    <reaction evidence="32">
        <text>13,14-dihydro-15-oxo-prostaglandin E1 + NADP(+) = 15-oxoprostaglandin E1 + NADPH + H(+)</text>
        <dbReference type="Rhea" id="RHEA:50584"/>
        <dbReference type="ChEBI" id="CHEBI:15378"/>
        <dbReference type="ChEBI" id="CHEBI:57401"/>
        <dbReference type="ChEBI" id="CHEBI:57783"/>
        <dbReference type="ChEBI" id="CHEBI:58349"/>
        <dbReference type="ChEBI" id="CHEBI:133408"/>
    </reaction>
    <physiologicalReaction direction="right-to-left" evidence="32">
        <dbReference type="Rhea" id="RHEA:50586"/>
    </physiologicalReaction>
</comment>